<protein>
    <submittedName>
        <fullName evidence="2">Transposase</fullName>
    </submittedName>
</protein>
<evidence type="ECO:0000313" key="2">
    <source>
        <dbReference type="WBParaSite" id="Hba_12809"/>
    </source>
</evidence>
<organism evidence="1 2">
    <name type="scientific">Heterorhabditis bacteriophora</name>
    <name type="common">Entomopathogenic nematode worm</name>
    <dbReference type="NCBI Taxonomy" id="37862"/>
    <lineage>
        <taxon>Eukaryota</taxon>
        <taxon>Metazoa</taxon>
        <taxon>Ecdysozoa</taxon>
        <taxon>Nematoda</taxon>
        <taxon>Chromadorea</taxon>
        <taxon>Rhabditida</taxon>
        <taxon>Rhabditina</taxon>
        <taxon>Rhabditomorpha</taxon>
        <taxon>Strongyloidea</taxon>
        <taxon>Heterorhabditidae</taxon>
        <taxon>Heterorhabditis</taxon>
    </lineage>
</organism>
<proteinExistence type="predicted"/>
<sequence>MHDTPLGPLSAFDEKDGEVVLFDEKKIQAHRAGNQLVYSFNNEEKIKDKTKLTKTLSDRQLFARQIQQNIREGVMIVVQCNNQGIISATVLSLGQKRFKVKLRKLSRVSRLKDTLGVQFMTR</sequence>
<dbReference type="Proteomes" id="UP000095283">
    <property type="component" value="Unplaced"/>
</dbReference>
<dbReference type="WBParaSite" id="Hba_12809">
    <property type="protein sequence ID" value="Hba_12809"/>
    <property type="gene ID" value="Hba_12809"/>
</dbReference>
<reference evidence="2" key="1">
    <citation type="submission" date="2016-11" db="UniProtKB">
        <authorList>
            <consortium name="WormBaseParasite"/>
        </authorList>
    </citation>
    <scope>IDENTIFICATION</scope>
</reference>
<dbReference type="AlphaFoldDB" id="A0A1I7X5D3"/>
<evidence type="ECO:0000313" key="1">
    <source>
        <dbReference type="Proteomes" id="UP000095283"/>
    </source>
</evidence>
<keyword evidence="1" id="KW-1185">Reference proteome</keyword>
<name>A0A1I7X5D3_HETBA</name>
<accession>A0A1I7X5D3</accession>